<evidence type="ECO:0000313" key="3">
    <source>
        <dbReference type="EMBL" id="GMM47384.1"/>
    </source>
</evidence>
<sequence length="421" mass="49547">MSIEYIYIISSYIGSFLFLLGIYISAFFHHLFHKIIGKKIIIHDLESFPYSQKKAYPENKLIITDDLSYYANLLGLKLDTFEIITEDGFYITLNHLYKSTGEDTKDKYPILLLHGLMQSSASFLTSGTKSIAYHLIMNNYDVWLGNNRCGFNPKHVKYNSNNYQMWNWDLIDMSKYDLPSLIDYVMLNNNYKTLSIMSHSQSTSQCVLLFANDFRDNNNNDKYNKIIDKCVLFAPAIYGGSLLNEKLFIKFIRLIPDWLYKLFFGINSFMPILVQLRNLTYKLKGFGFSSYIVFNYLFDWDDQLWDDEIRTIHFLFSPVYVSNKLMKWWLRDKNGFGNGKSIINRDGYWFNENCPKLLLIIGGNDKLVNGDLFINRLKYNEPNMLDNWQFIKINEYSHLDVLWADNIIDKIGDKLLNFLKS</sequence>
<organism evidence="3 4">
    <name type="scientific">Pichia kluyveri</name>
    <name type="common">Yeast</name>
    <dbReference type="NCBI Taxonomy" id="36015"/>
    <lineage>
        <taxon>Eukaryota</taxon>
        <taxon>Fungi</taxon>
        <taxon>Dikarya</taxon>
        <taxon>Ascomycota</taxon>
        <taxon>Saccharomycotina</taxon>
        <taxon>Pichiomycetes</taxon>
        <taxon>Pichiales</taxon>
        <taxon>Pichiaceae</taxon>
        <taxon>Pichia</taxon>
    </lineage>
</organism>
<keyword evidence="1" id="KW-1133">Transmembrane helix</keyword>
<keyword evidence="1" id="KW-0812">Transmembrane</keyword>
<dbReference type="AlphaFoldDB" id="A0AAV5R7B9"/>
<name>A0AAV5R7B9_PICKL</name>
<dbReference type="Pfam" id="PF04083">
    <property type="entry name" value="Abhydro_lipase"/>
    <property type="match status" value="1"/>
</dbReference>
<dbReference type="InterPro" id="IPR029058">
    <property type="entry name" value="AB_hydrolase_fold"/>
</dbReference>
<feature type="domain" description="Partial AB-hydrolase lipase" evidence="2">
    <location>
        <begin position="68"/>
        <end position="126"/>
    </location>
</feature>
<comment type="caution">
    <text evidence="3">The sequence shown here is derived from an EMBL/GenBank/DDBJ whole genome shotgun (WGS) entry which is preliminary data.</text>
</comment>
<protein>
    <submittedName>
        <fullName evidence="3">Sterol esterase</fullName>
    </submittedName>
</protein>
<gene>
    <name evidence="3" type="ORF">DAPK24_039590</name>
</gene>
<evidence type="ECO:0000259" key="2">
    <source>
        <dbReference type="Pfam" id="PF04083"/>
    </source>
</evidence>
<proteinExistence type="predicted"/>
<dbReference type="InterPro" id="IPR006693">
    <property type="entry name" value="AB_hydrolase_lipase"/>
</dbReference>
<reference evidence="3 4" key="1">
    <citation type="journal article" date="2023" name="Elife">
        <title>Identification of key yeast species and microbe-microbe interactions impacting larval growth of Drosophila in the wild.</title>
        <authorList>
            <person name="Mure A."/>
            <person name="Sugiura Y."/>
            <person name="Maeda R."/>
            <person name="Honda K."/>
            <person name="Sakurai N."/>
            <person name="Takahashi Y."/>
            <person name="Watada M."/>
            <person name="Katoh T."/>
            <person name="Gotoh A."/>
            <person name="Gotoh Y."/>
            <person name="Taniguchi I."/>
            <person name="Nakamura K."/>
            <person name="Hayashi T."/>
            <person name="Katayama T."/>
            <person name="Uemura T."/>
            <person name="Hattori Y."/>
        </authorList>
    </citation>
    <scope>NUCLEOTIDE SEQUENCE [LARGE SCALE GENOMIC DNA]</scope>
    <source>
        <strain evidence="3 4">PK-24</strain>
    </source>
</reference>
<evidence type="ECO:0000256" key="1">
    <source>
        <dbReference type="SAM" id="Phobius"/>
    </source>
</evidence>
<dbReference type="Proteomes" id="UP001378960">
    <property type="component" value="Unassembled WGS sequence"/>
</dbReference>
<keyword evidence="4" id="KW-1185">Reference proteome</keyword>
<accession>A0AAV5R7B9</accession>
<dbReference type="SUPFAM" id="SSF53474">
    <property type="entry name" value="alpha/beta-Hydrolases"/>
    <property type="match status" value="1"/>
</dbReference>
<dbReference type="GO" id="GO:0006629">
    <property type="term" value="P:lipid metabolic process"/>
    <property type="evidence" value="ECO:0007669"/>
    <property type="project" value="InterPro"/>
</dbReference>
<evidence type="ECO:0000313" key="4">
    <source>
        <dbReference type="Proteomes" id="UP001378960"/>
    </source>
</evidence>
<dbReference type="Gene3D" id="3.40.50.1820">
    <property type="entry name" value="alpha/beta hydrolase"/>
    <property type="match status" value="1"/>
</dbReference>
<feature type="transmembrane region" description="Helical" evidence="1">
    <location>
        <begin position="6"/>
        <end position="28"/>
    </location>
</feature>
<dbReference type="EMBL" id="BTGB01000005">
    <property type="protein sequence ID" value="GMM47384.1"/>
    <property type="molecule type" value="Genomic_DNA"/>
</dbReference>
<dbReference type="PANTHER" id="PTHR11005">
    <property type="entry name" value="LYSOSOMAL ACID LIPASE-RELATED"/>
    <property type="match status" value="1"/>
</dbReference>
<keyword evidence="1" id="KW-0472">Membrane</keyword>